<keyword evidence="2" id="KW-1185">Reference proteome</keyword>
<dbReference type="KEGG" id="nga:Ngar_c31520"/>
<organism evidence="1 2">
    <name type="scientific">Nitrososphaera gargensis (strain Ga9.2)</name>
    <dbReference type="NCBI Taxonomy" id="1237085"/>
    <lineage>
        <taxon>Archaea</taxon>
        <taxon>Nitrososphaerota</taxon>
        <taxon>Nitrososphaeria</taxon>
        <taxon>Nitrososphaerales</taxon>
        <taxon>Nitrososphaeraceae</taxon>
        <taxon>Nitrososphaera</taxon>
    </lineage>
</organism>
<dbReference type="Proteomes" id="UP000008037">
    <property type="component" value="Chromosome"/>
</dbReference>
<dbReference type="AlphaFoldDB" id="K0IKZ2"/>
<evidence type="ECO:0000313" key="1">
    <source>
        <dbReference type="EMBL" id="AFU60068.1"/>
    </source>
</evidence>
<gene>
    <name evidence="1" type="ordered locus">Ngar_c31520</name>
</gene>
<evidence type="ECO:0000313" key="2">
    <source>
        <dbReference type="Proteomes" id="UP000008037"/>
    </source>
</evidence>
<dbReference type="HOGENOM" id="CLU_2032935_0_0_2"/>
<proteinExistence type="predicted"/>
<name>K0IKZ2_NITGG</name>
<dbReference type="BioCyc" id="CNIT1237085:G1324-3152-MONOMER"/>
<dbReference type="RefSeq" id="WP_015020601.1">
    <property type="nucleotide sequence ID" value="NC_018719.1"/>
</dbReference>
<dbReference type="EMBL" id="CP002408">
    <property type="protein sequence ID" value="AFU60068.1"/>
    <property type="molecule type" value="Genomic_DNA"/>
</dbReference>
<sequence>MQSQKAREYVALSDNLFSVNDKVQYVAIANVLGEIIDIYHNNGANSPSVLSKGRLSEDLRKITLATNVLTFENIRLMVLDTASSKALIINLAEDTIIVGMSKDGVLPDLARVLSCISRLGF</sequence>
<dbReference type="GeneID" id="13796962"/>
<protein>
    <submittedName>
        <fullName evidence="1">Uncharacterized protein</fullName>
    </submittedName>
</protein>
<dbReference type="InParanoid" id="K0IKZ2"/>
<accession>K0IKZ2</accession>
<reference evidence="1 2" key="1">
    <citation type="journal article" date="2012" name="Environ. Microbiol.">
        <title>The genome of the ammonia-oxidizing Candidatus Nitrososphaera gargensis: insights into metabolic versatility and environmental adaptations.</title>
        <authorList>
            <person name="Spang A."/>
            <person name="Poehlein A."/>
            <person name="Offre P."/>
            <person name="Zumbragel S."/>
            <person name="Haider S."/>
            <person name="Rychlik N."/>
            <person name="Nowka B."/>
            <person name="Schmeisser C."/>
            <person name="Lebedeva E.V."/>
            <person name="Rattei T."/>
            <person name="Bohm C."/>
            <person name="Schmid M."/>
            <person name="Galushko A."/>
            <person name="Hatzenpichler R."/>
            <person name="Weinmaier T."/>
            <person name="Daniel R."/>
            <person name="Schleper C."/>
            <person name="Spieck E."/>
            <person name="Streit W."/>
            <person name="Wagner M."/>
        </authorList>
    </citation>
    <scope>NUCLEOTIDE SEQUENCE [LARGE SCALE GENOMIC DNA]</scope>
    <source>
        <strain evidence="2">Ga9.2</strain>
    </source>
</reference>